<dbReference type="Gene3D" id="3.40.50.150">
    <property type="entry name" value="Vaccinia Virus protein VP39"/>
    <property type="match status" value="1"/>
</dbReference>
<reference evidence="1" key="1">
    <citation type="submission" date="2021-01" db="EMBL/GenBank/DDBJ databases">
        <authorList>
            <person name="Corre E."/>
            <person name="Pelletier E."/>
            <person name="Niang G."/>
            <person name="Scheremetjew M."/>
            <person name="Finn R."/>
            <person name="Kale V."/>
            <person name="Holt S."/>
            <person name="Cochrane G."/>
            <person name="Meng A."/>
            <person name="Brown T."/>
            <person name="Cohen L."/>
        </authorList>
    </citation>
    <scope>NUCLEOTIDE SEQUENCE</scope>
    <source>
        <strain evidence="1">CCMP2084</strain>
    </source>
</reference>
<dbReference type="GO" id="GO:0005829">
    <property type="term" value="C:cytosol"/>
    <property type="evidence" value="ECO:0007669"/>
    <property type="project" value="TreeGrafter"/>
</dbReference>
<evidence type="ECO:0008006" key="2">
    <source>
        <dbReference type="Google" id="ProtNLM"/>
    </source>
</evidence>
<protein>
    <recommendedName>
        <fullName evidence="2">Calmodulin-lysine N-methyltransferase</fullName>
    </recommendedName>
</protein>
<proteinExistence type="predicted"/>
<name>A0A7S2UJ82_9STRA</name>
<organism evidence="1">
    <name type="scientific">Attheya septentrionalis</name>
    <dbReference type="NCBI Taxonomy" id="420275"/>
    <lineage>
        <taxon>Eukaryota</taxon>
        <taxon>Sar</taxon>
        <taxon>Stramenopiles</taxon>
        <taxon>Ochrophyta</taxon>
        <taxon>Bacillariophyta</taxon>
        <taxon>Coscinodiscophyceae</taxon>
        <taxon>Chaetocerotophycidae</taxon>
        <taxon>Chaetocerotales</taxon>
        <taxon>Attheyaceae</taxon>
        <taxon>Attheya</taxon>
    </lineage>
</organism>
<dbReference type="GO" id="GO:0032991">
    <property type="term" value="C:protein-containing complex"/>
    <property type="evidence" value="ECO:0007669"/>
    <property type="project" value="TreeGrafter"/>
</dbReference>
<sequence>MMDDDGMKNNKSSQIVVVLDGQQEFETNSRTDEKNIQDGVNTPAVFMKVAGKIPVYFQEDWAAGIGGGLWSTGRAMASYFSDHSDTLRKQLLQQQKQKGIGLNNQNAKLSALELGSGNGFLSVCLLAALQASSLQENDRSNNNTTILSELAVTDIGKDHLELMRKTLHANKHIVSASNKTDDEKCEVSVVEHKWGEFLDDDTSGVTSGADNKGESSSSLEMRVQRGTGTFDFIFGSDLAYRDHLHAPLITSLQKFSHANTISLIGVTMNDTTPAFFTSLWEAGFGYERLGDHWMEPQYRGTNFGFICIQKRPK</sequence>
<dbReference type="PANTHER" id="PTHR14614:SF109">
    <property type="entry name" value="RIBOSOMAL LYSINE N-METHYLTRANSFERASE 5"/>
    <property type="match status" value="1"/>
</dbReference>
<dbReference type="InterPro" id="IPR029063">
    <property type="entry name" value="SAM-dependent_MTases_sf"/>
</dbReference>
<dbReference type="EMBL" id="HBHQ01016488">
    <property type="protein sequence ID" value="CAD9819183.1"/>
    <property type="molecule type" value="Transcribed_RNA"/>
</dbReference>
<gene>
    <name evidence="1" type="ORF">ASEP1449_LOCUS11015</name>
</gene>
<dbReference type="InterPro" id="IPR019410">
    <property type="entry name" value="Methyltransf_16"/>
</dbReference>
<dbReference type="PANTHER" id="PTHR14614">
    <property type="entry name" value="HEPATOCELLULAR CARCINOMA-ASSOCIATED ANTIGEN"/>
    <property type="match status" value="1"/>
</dbReference>
<accession>A0A7S2UJ82</accession>
<dbReference type="Pfam" id="PF10294">
    <property type="entry name" value="Methyltransf_16"/>
    <property type="match status" value="1"/>
</dbReference>
<dbReference type="AlphaFoldDB" id="A0A7S2UJ82"/>
<evidence type="ECO:0000313" key="1">
    <source>
        <dbReference type="EMBL" id="CAD9819183.1"/>
    </source>
</evidence>